<gene>
    <name evidence="1" type="ORF">NCTC11343_01082</name>
</gene>
<name>A0A2X2L5Q3_SPHMU</name>
<evidence type="ECO:0000313" key="2">
    <source>
        <dbReference type="Proteomes" id="UP000251241"/>
    </source>
</evidence>
<dbReference type="Pfam" id="PF14903">
    <property type="entry name" value="WG_beta_rep"/>
    <property type="match status" value="5"/>
</dbReference>
<accession>A0A2X2L5Q3</accession>
<dbReference type="Proteomes" id="UP000251241">
    <property type="component" value="Unassembled WGS sequence"/>
</dbReference>
<evidence type="ECO:0000313" key="1">
    <source>
        <dbReference type="EMBL" id="SPZ84540.1"/>
    </source>
</evidence>
<dbReference type="PANTHER" id="PTHR37841:SF1">
    <property type="entry name" value="DUF3298 DOMAIN-CONTAINING PROTEIN"/>
    <property type="match status" value="1"/>
</dbReference>
<dbReference type="EMBL" id="UAUU01000002">
    <property type="protein sequence ID" value="SPZ84540.1"/>
    <property type="molecule type" value="Genomic_DNA"/>
</dbReference>
<sequence length="494" mass="55401">MKEFPQITKDYFKNQLNFNIFVAQNHTMKQFILCLQLAFLLLIGQGHAQEKLYKISYQFADPETGTDTASSEFIKILAGNKEALMQAFIAKDQMRIESLLFGKSIQISNIREGSSFLLDEINKTYTATELATGKLIETSANEGDNYAYSGDFEISLIPNQKKIIAGITCEKATFNLTGSQDPQTEITVWYAPKLPKLYWGTYDYLEKVPGAALYIGSAGLGIQATKVEEITFDQSLFEVPADYEEGEATDEAVDSTLNDHLSWYQDSSTSYFGVQDSLGNKLTPAKYTAIYSYVGDYAIVNDAAQMFGLIDLHGKEVIPCQYESLSLETEGGPVVYMSDLKYGLLDTNGKILLKAKYDFISVPSPAYGLFTEGEYTGIIDQKGTVLLPAKYETISDYRDNLALIIVNQSYQLINKTGHNQLKTNYEFLSFAGEKLLLAFKDDKYGYIDYTGKVVVPIKFQNAQDFENGLALVTEDLGNFYYIDTKGKFIKKYEE</sequence>
<dbReference type="AlphaFoldDB" id="A0A2X2L5Q3"/>
<dbReference type="PANTHER" id="PTHR37841">
    <property type="entry name" value="GLR2918 PROTEIN"/>
    <property type="match status" value="1"/>
</dbReference>
<protein>
    <submittedName>
        <fullName evidence="1">GLPGLI family protein</fullName>
    </submittedName>
</protein>
<proteinExistence type="predicted"/>
<organism evidence="1 2">
    <name type="scientific">Sphingobacterium multivorum</name>
    <dbReference type="NCBI Taxonomy" id="28454"/>
    <lineage>
        <taxon>Bacteria</taxon>
        <taxon>Pseudomonadati</taxon>
        <taxon>Bacteroidota</taxon>
        <taxon>Sphingobacteriia</taxon>
        <taxon>Sphingobacteriales</taxon>
        <taxon>Sphingobacteriaceae</taxon>
        <taxon>Sphingobacterium</taxon>
    </lineage>
</organism>
<reference evidence="1 2" key="1">
    <citation type="submission" date="2018-06" db="EMBL/GenBank/DDBJ databases">
        <authorList>
            <consortium name="Pathogen Informatics"/>
            <person name="Doyle S."/>
        </authorList>
    </citation>
    <scope>NUCLEOTIDE SEQUENCE [LARGE SCALE GENOMIC DNA]</scope>
    <source>
        <strain evidence="1 2">NCTC11343</strain>
    </source>
</reference>
<dbReference type="InterPro" id="IPR032774">
    <property type="entry name" value="WG_beta_rep"/>
</dbReference>